<organism evidence="1 2">
    <name type="scientific">Cellvibrio mixtus</name>
    <dbReference type="NCBI Taxonomy" id="39650"/>
    <lineage>
        <taxon>Bacteria</taxon>
        <taxon>Pseudomonadati</taxon>
        <taxon>Pseudomonadota</taxon>
        <taxon>Gammaproteobacteria</taxon>
        <taxon>Cellvibrionales</taxon>
        <taxon>Cellvibrionaceae</taxon>
        <taxon>Cellvibrio</taxon>
    </lineage>
</organism>
<dbReference type="Proteomes" id="UP000216101">
    <property type="component" value="Unassembled WGS sequence"/>
</dbReference>
<dbReference type="EMBL" id="NHNI01000001">
    <property type="protein sequence ID" value="OZY86748.1"/>
    <property type="molecule type" value="Genomic_DNA"/>
</dbReference>
<keyword evidence="2" id="KW-1185">Reference proteome</keyword>
<evidence type="ECO:0000313" key="2">
    <source>
        <dbReference type="Proteomes" id="UP000216101"/>
    </source>
</evidence>
<sequence length="131" mass="14939">MNDIPSIESAIEPLSDDPAENLDRFIVEAMELGCVWGLQGPDGWALSGSEDHDDIDVMPFWSQESFARAHCQDDWKDYQPVAVDLEEFLEDWLPGMHEDVLLVGINWNDALEGEEIEPLDLLEEFEQEMSD</sequence>
<evidence type="ECO:0000313" key="1">
    <source>
        <dbReference type="EMBL" id="OZY86748.1"/>
    </source>
</evidence>
<protein>
    <recommendedName>
        <fullName evidence="3">DUF2750 domain-containing protein</fullName>
    </recommendedName>
</protein>
<dbReference type="RefSeq" id="WP_078045293.1">
    <property type="nucleotide sequence ID" value="NZ_NHNI01000001.1"/>
</dbReference>
<dbReference type="InterPro" id="IPR021284">
    <property type="entry name" value="DUF2750"/>
</dbReference>
<dbReference type="STRING" id="1209072.GCA_000766945_01521"/>
<accession>A0A266QA61</accession>
<dbReference type="Pfam" id="PF11042">
    <property type="entry name" value="DUF2750"/>
    <property type="match status" value="1"/>
</dbReference>
<name>A0A266QA61_9GAMM</name>
<gene>
    <name evidence="1" type="ORF">CBP51_06980</name>
</gene>
<evidence type="ECO:0008006" key="3">
    <source>
        <dbReference type="Google" id="ProtNLM"/>
    </source>
</evidence>
<dbReference type="AlphaFoldDB" id="A0A266QA61"/>
<proteinExistence type="predicted"/>
<reference evidence="2" key="1">
    <citation type="submission" date="2017-05" db="EMBL/GenBank/DDBJ databases">
        <authorList>
            <person name="Barney B.M."/>
        </authorList>
    </citation>
    <scope>NUCLEOTIDE SEQUENCE [LARGE SCALE GENOMIC DNA]</scope>
    <source>
        <strain evidence="2">PSBB022</strain>
    </source>
</reference>
<comment type="caution">
    <text evidence="1">The sequence shown here is derived from an EMBL/GenBank/DDBJ whole genome shotgun (WGS) entry which is preliminary data.</text>
</comment>